<dbReference type="Proteomes" id="UP000178417">
    <property type="component" value="Unassembled WGS sequence"/>
</dbReference>
<comment type="subunit">
    <text evidence="9">Component of the Sec protein translocase complex. Heterotrimer consisting of SecY, SecE and SecG subunits. The heterotrimers can form oligomers, although 1 heterotrimer is thought to be able to translocate proteins. Interacts with the ribosome. Interacts with SecDF, and other proteins may be involved. Interacts with SecA.</text>
</comment>
<keyword evidence="4 9" id="KW-0812">Transmembrane</keyword>
<gene>
    <name evidence="9" type="primary">secE</name>
    <name evidence="10" type="ORF">A2310_06085</name>
</gene>
<dbReference type="PANTHER" id="PTHR33910">
    <property type="entry name" value="PROTEIN TRANSLOCASE SUBUNIT SECE"/>
    <property type="match status" value="1"/>
</dbReference>
<evidence type="ECO:0000256" key="3">
    <source>
        <dbReference type="ARBA" id="ARBA00022475"/>
    </source>
</evidence>
<dbReference type="AlphaFoldDB" id="A0A1F4SRU5"/>
<comment type="caution">
    <text evidence="10">The sequence shown here is derived from an EMBL/GenBank/DDBJ whole genome shotgun (WGS) entry which is preliminary data.</text>
</comment>
<reference evidence="10 11" key="1">
    <citation type="journal article" date="2016" name="Nat. Commun.">
        <title>Thousands of microbial genomes shed light on interconnected biogeochemical processes in an aquifer system.</title>
        <authorList>
            <person name="Anantharaman K."/>
            <person name="Brown C.T."/>
            <person name="Hug L.A."/>
            <person name="Sharon I."/>
            <person name="Castelle C.J."/>
            <person name="Probst A.J."/>
            <person name="Thomas B.C."/>
            <person name="Singh A."/>
            <person name="Wilkins M.J."/>
            <person name="Karaoz U."/>
            <person name="Brodie E.L."/>
            <person name="Williams K.H."/>
            <person name="Hubbard S.S."/>
            <person name="Banfield J.F."/>
        </authorList>
    </citation>
    <scope>NUCLEOTIDE SEQUENCE [LARGE SCALE GENOMIC DNA]</scope>
</reference>
<dbReference type="GO" id="GO:0006605">
    <property type="term" value="P:protein targeting"/>
    <property type="evidence" value="ECO:0007669"/>
    <property type="project" value="UniProtKB-UniRule"/>
</dbReference>
<dbReference type="GO" id="GO:0005886">
    <property type="term" value="C:plasma membrane"/>
    <property type="evidence" value="ECO:0007669"/>
    <property type="project" value="UniProtKB-SubCell"/>
</dbReference>
<keyword evidence="6 9" id="KW-1133">Transmembrane helix</keyword>
<comment type="function">
    <text evidence="9">Essential subunit of the Sec protein translocation channel SecYEG. Clamps together the 2 halves of SecY. May contact the channel plug during translocation.</text>
</comment>
<protein>
    <recommendedName>
        <fullName evidence="9">Protein translocase subunit SecE</fullName>
    </recommendedName>
</protein>
<dbReference type="Gene3D" id="1.20.5.1030">
    <property type="entry name" value="Preprotein translocase secy subunit"/>
    <property type="match status" value="1"/>
</dbReference>
<organism evidence="10 11">
    <name type="scientific">candidate division WOR-1 bacterium RIFOXYB2_FULL_37_13</name>
    <dbReference type="NCBI Taxonomy" id="1802579"/>
    <lineage>
        <taxon>Bacteria</taxon>
        <taxon>Bacillati</taxon>
        <taxon>Saganbacteria</taxon>
    </lineage>
</organism>
<dbReference type="Pfam" id="PF00584">
    <property type="entry name" value="SecE"/>
    <property type="match status" value="1"/>
</dbReference>
<keyword evidence="5 9" id="KW-0653">Protein transport</keyword>
<dbReference type="PANTHER" id="PTHR33910:SF1">
    <property type="entry name" value="PROTEIN TRANSLOCASE SUBUNIT SECE"/>
    <property type="match status" value="1"/>
</dbReference>
<evidence type="ECO:0000256" key="4">
    <source>
        <dbReference type="ARBA" id="ARBA00022692"/>
    </source>
</evidence>
<evidence type="ECO:0000256" key="6">
    <source>
        <dbReference type="ARBA" id="ARBA00022989"/>
    </source>
</evidence>
<dbReference type="GO" id="GO:0043952">
    <property type="term" value="P:protein transport by the Sec complex"/>
    <property type="evidence" value="ECO:0007669"/>
    <property type="project" value="UniProtKB-UniRule"/>
</dbReference>
<evidence type="ECO:0000256" key="8">
    <source>
        <dbReference type="ARBA" id="ARBA00023136"/>
    </source>
</evidence>
<dbReference type="GO" id="GO:0008320">
    <property type="term" value="F:protein transmembrane transporter activity"/>
    <property type="evidence" value="ECO:0007669"/>
    <property type="project" value="UniProtKB-UniRule"/>
</dbReference>
<keyword evidence="2 9" id="KW-0813">Transport</keyword>
<evidence type="ECO:0000256" key="9">
    <source>
        <dbReference type="HAMAP-Rule" id="MF_00422"/>
    </source>
</evidence>
<evidence type="ECO:0000313" key="10">
    <source>
        <dbReference type="EMBL" id="OGC23164.1"/>
    </source>
</evidence>
<dbReference type="GO" id="GO:0065002">
    <property type="term" value="P:intracellular protein transmembrane transport"/>
    <property type="evidence" value="ECO:0007669"/>
    <property type="project" value="UniProtKB-UniRule"/>
</dbReference>
<evidence type="ECO:0000256" key="7">
    <source>
        <dbReference type="ARBA" id="ARBA00023010"/>
    </source>
</evidence>
<evidence type="ECO:0000256" key="5">
    <source>
        <dbReference type="ARBA" id="ARBA00022927"/>
    </source>
</evidence>
<evidence type="ECO:0000313" key="11">
    <source>
        <dbReference type="Proteomes" id="UP000178417"/>
    </source>
</evidence>
<keyword evidence="3 9" id="KW-1003">Cell membrane</keyword>
<dbReference type="EMBL" id="MEUB01000020">
    <property type="protein sequence ID" value="OGC23164.1"/>
    <property type="molecule type" value="Genomic_DNA"/>
</dbReference>
<sequence length="71" mass="7974">MAEQKKSLVNKIKTYVKETQAEAKKVAWPDRKYVISATSIIIVMVLVLSVILSVLDLGLTQMIISLTRMHS</sequence>
<evidence type="ECO:0000256" key="1">
    <source>
        <dbReference type="ARBA" id="ARBA00004370"/>
    </source>
</evidence>
<proteinExistence type="inferred from homology"/>
<feature type="transmembrane region" description="Helical" evidence="9">
    <location>
        <begin position="33"/>
        <end position="59"/>
    </location>
</feature>
<evidence type="ECO:0000256" key="2">
    <source>
        <dbReference type="ARBA" id="ARBA00022448"/>
    </source>
</evidence>
<dbReference type="InterPro" id="IPR005807">
    <property type="entry name" value="SecE_bac"/>
</dbReference>
<keyword evidence="7 9" id="KW-0811">Translocation</keyword>
<dbReference type="STRING" id="1802579.A2310_06085"/>
<dbReference type="InterPro" id="IPR038379">
    <property type="entry name" value="SecE_sf"/>
</dbReference>
<comment type="similarity">
    <text evidence="9">Belongs to the SecE/SEC61-gamma family.</text>
</comment>
<dbReference type="GO" id="GO:0009306">
    <property type="term" value="P:protein secretion"/>
    <property type="evidence" value="ECO:0007669"/>
    <property type="project" value="UniProtKB-UniRule"/>
</dbReference>
<keyword evidence="8 9" id="KW-0472">Membrane</keyword>
<dbReference type="InterPro" id="IPR001901">
    <property type="entry name" value="Translocase_SecE/Sec61-g"/>
</dbReference>
<dbReference type="NCBIfam" id="TIGR00964">
    <property type="entry name" value="secE_bact"/>
    <property type="match status" value="1"/>
</dbReference>
<dbReference type="HAMAP" id="MF_00422">
    <property type="entry name" value="SecE"/>
    <property type="match status" value="1"/>
</dbReference>
<accession>A0A1F4SRU5</accession>
<comment type="subcellular location">
    <subcellularLocation>
        <location evidence="9">Cell membrane</location>
        <topology evidence="9">Single-pass membrane protein</topology>
    </subcellularLocation>
    <subcellularLocation>
        <location evidence="1">Membrane</location>
    </subcellularLocation>
</comment>
<name>A0A1F4SRU5_UNCSA</name>